<feature type="region of interest" description="Disordered" evidence="7">
    <location>
        <begin position="199"/>
        <end position="223"/>
    </location>
</feature>
<evidence type="ECO:0000256" key="7">
    <source>
        <dbReference type="SAM" id="MobiDB-lite"/>
    </source>
</evidence>
<evidence type="ECO:0000256" key="1">
    <source>
        <dbReference type="ARBA" id="ARBA00004123"/>
    </source>
</evidence>
<feature type="domain" description="WRKY" evidence="8">
    <location>
        <begin position="127"/>
        <end position="186"/>
    </location>
</feature>
<evidence type="ECO:0000256" key="4">
    <source>
        <dbReference type="ARBA" id="ARBA00023125"/>
    </source>
</evidence>
<dbReference type="PANTHER" id="PTHR31221:SF42">
    <property type="entry name" value="WRKY TRANSCRIPTION FACTOR 49-RELATED"/>
    <property type="match status" value="1"/>
</dbReference>
<evidence type="ECO:0000256" key="3">
    <source>
        <dbReference type="ARBA" id="ARBA00023015"/>
    </source>
</evidence>
<dbReference type="InterPro" id="IPR036576">
    <property type="entry name" value="WRKY_dom_sf"/>
</dbReference>
<dbReference type="GO" id="GO:0003700">
    <property type="term" value="F:DNA-binding transcription factor activity"/>
    <property type="evidence" value="ECO:0007669"/>
    <property type="project" value="InterPro"/>
</dbReference>
<reference evidence="9" key="1">
    <citation type="submission" date="2023-05" db="EMBL/GenBank/DDBJ databases">
        <title>Nepenthes gracilis genome sequencing.</title>
        <authorList>
            <person name="Fukushima K."/>
        </authorList>
    </citation>
    <scope>NUCLEOTIDE SEQUENCE</scope>
    <source>
        <strain evidence="9">SING2019-196</strain>
    </source>
</reference>
<keyword evidence="4" id="KW-0238">DNA-binding</keyword>
<comment type="subcellular location">
    <subcellularLocation>
        <location evidence="1">Nucleus</location>
    </subcellularLocation>
</comment>
<sequence length="315" mass="34576">MDQELHKVAWPDGLEGGNVKLQRRFVIGGSSLHPLPPPPPPVAAAITEPKDYLSSNDTNVSRLMSILYTGPTLADMESALSVTTGSRAQPTKDPSQSRISGLERGKHKMENKYRLKIKSSGNGMATDDGYKWRKYGQKYIKNSPNPRSYYKCTNPRCNAKKQVERSREDPNTLIITYEGLHLHFAYHCFLFGQPREGNPPLNNSKKAASQATLEDNTQMEGVGEGRLEGATEIYNKARDNLSEGSIVACEGGVLVQERTEPQGLLEDIVPMMVRNPSSNSNTSCISSSCSSSNPSPPASPPLPSWSPTYSPLFFT</sequence>
<dbReference type="EMBL" id="BSYO01000009">
    <property type="protein sequence ID" value="GMH10167.1"/>
    <property type="molecule type" value="Genomic_DNA"/>
</dbReference>
<dbReference type="FunFam" id="2.20.25.80:FF:000006">
    <property type="entry name" value="WRKY transcription factor"/>
    <property type="match status" value="1"/>
</dbReference>
<dbReference type="GO" id="GO:0043565">
    <property type="term" value="F:sequence-specific DNA binding"/>
    <property type="evidence" value="ECO:0007669"/>
    <property type="project" value="InterPro"/>
</dbReference>
<feature type="compositionally biased region" description="Polar residues" evidence="7">
    <location>
        <begin position="81"/>
        <end position="99"/>
    </location>
</feature>
<gene>
    <name evidence="9" type="ORF">Nepgr_012008</name>
</gene>
<dbReference type="SMART" id="SM00774">
    <property type="entry name" value="WRKY"/>
    <property type="match status" value="1"/>
</dbReference>
<evidence type="ECO:0000259" key="8">
    <source>
        <dbReference type="PROSITE" id="PS50811"/>
    </source>
</evidence>
<feature type="region of interest" description="Disordered" evidence="7">
    <location>
        <begin position="276"/>
        <end position="315"/>
    </location>
</feature>
<feature type="compositionally biased region" description="Pro residues" evidence="7">
    <location>
        <begin position="294"/>
        <end position="304"/>
    </location>
</feature>
<feature type="compositionally biased region" description="Low complexity" evidence="7">
    <location>
        <begin position="276"/>
        <end position="293"/>
    </location>
</feature>
<dbReference type="Pfam" id="PF03106">
    <property type="entry name" value="WRKY"/>
    <property type="match status" value="1"/>
</dbReference>
<proteinExistence type="predicted"/>
<protein>
    <recommendedName>
        <fullName evidence="8">WRKY domain-containing protein</fullName>
    </recommendedName>
</protein>
<comment type="caution">
    <text evidence="9">The sequence shown here is derived from an EMBL/GenBank/DDBJ whole genome shotgun (WGS) entry which is preliminary data.</text>
</comment>
<dbReference type="PROSITE" id="PS50811">
    <property type="entry name" value="WRKY"/>
    <property type="match status" value="1"/>
</dbReference>
<organism evidence="9 10">
    <name type="scientific">Nepenthes gracilis</name>
    <name type="common">Slender pitcher plant</name>
    <dbReference type="NCBI Taxonomy" id="150966"/>
    <lineage>
        <taxon>Eukaryota</taxon>
        <taxon>Viridiplantae</taxon>
        <taxon>Streptophyta</taxon>
        <taxon>Embryophyta</taxon>
        <taxon>Tracheophyta</taxon>
        <taxon>Spermatophyta</taxon>
        <taxon>Magnoliopsida</taxon>
        <taxon>eudicotyledons</taxon>
        <taxon>Gunneridae</taxon>
        <taxon>Pentapetalae</taxon>
        <taxon>Caryophyllales</taxon>
        <taxon>Nepenthaceae</taxon>
        <taxon>Nepenthes</taxon>
    </lineage>
</organism>
<keyword evidence="3" id="KW-0805">Transcription regulation</keyword>
<dbReference type="Gene3D" id="2.20.25.80">
    <property type="entry name" value="WRKY domain"/>
    <property type="match status" value="1"/>
</dbReference>
<evidence type="ECO:0000313" key="10">
    <source>
        <dbReference type="Proteomes" id="UP001279734"/>
    </source>
</evidence>
<dbReference type="AlphaFoldDB" id="A0AAD3XMH1"/>
<dbReference type="PANTHER" id="PTHR31221">
    <property type="entry name" value="WRKY TRANSCRIPTION FACTOR PROTEIN 1-RELATED"/>
    <property type="match status" value="1"/>
</dbReference>
<feature type="compositionally biased region" description="Polar residues" evidence="7">
    <location>
        <begin position="200"/>
        <end position="219"/>
    </location>
</feature>
<keyword evidence="6" id="KW-0539">Nucleus</keyword>
<dbReference type="Proteomes" id="UP001279734">
    <property type="component" value="Unassembled WGS sequence"/>
</dbReference>
<dbReference type="SUPFAM" id="SSF118290">
    <property type="entry name" value="WRKY DNA-binding domain"/>
    <property type="match status" value="1"/>
</dbReference>
<evidence type="ECO:0000313" key="9">
    <source>
        <dbReference type="EMBL" id="GMH10167.1"/>
    </source>
</evidence>
<dbReference type="InterPro" id="IPR044810">
    <property type="entry name" value="WRKY_plant"/>
</dbReference>
<keyword evidence="10" id="KW-1185">Reference proteome</keyword>
<evidence type="ECO:0000256" key="5">
    <source>
        <dbReference type="ARBA" id="ARBA00023163"/>
    </source>
</evidence>
<keyword evidence="5" id="KW-0804">Transcription</keyword>
<accession>A0AAD3XMH1</accession>
<dbReference type="GO" id="GO:0005634">
    <property type="term" value="C:nucleus"/>
    <property type="evidence" value="ECO:0007669"/>
    <property type="project" value="UniProtKB-SubCell"/>
</dbReference>
<name>A0AAD3XMH1_NEPGR</name>
<dbReference type="InterPro" id="IPR003657">
    <property type="entry name" value="WRKY_dom"/>
</dbReference>
<evidence type="ECO:0000256" key="2">
    <source>
        <dbReference type="ARBA" id="ARBA00022737"/>
    </source>
</evidence>
<feature type="region of interest" description="Disordered" evidence="7">
    <location>
        <begin position="81"/>
        <end position="100"/>
    </location>
</feature>
<keyword evidence="2" id="KW-0677">Repeat</keyword>
<evidence type="ECO:0000256" key="6">
    <source>
        <dbReference type="ARBA" id="ARBA00023242"/>
    </source>
</evidence>